<protein>
    <submittedName>
        <fullName evidence="1">Uncharacterized protein</fullName>
    </submittedName>
</protein>
<evidence type="ECO:0000313" key="1">
    <source>
        <dbReference type="EMBL" id="QOV05664.1"/>
    </source>
</evidence>
<reference evidence="1" key="1">
    <citation type="submission" date="2020-09" db="EMBL/GenBank/DDBJ databases">
        <authorList>
            <person name="Eze J.U."/>
            <person name="Rahube T.O."/>
        </authorList>
    </citation>
    <scope>NUCLEOTIDE SEQUENCE</scope>
</reference>
<proteinExistence type="predicted"/>
<organism evidence="1">
    <name type="scientific">feces metagenome</name>
    <dbReference type="NCBI Taxonomy" id="1861841"/>
    <lineage>
        <taxon>unclassified sequences</taxon>
        <taxon>metagenomes</taxon>
        <taxon>organismal metagenomes</taxon>
    </lineage>
</organism>
<accession>A0A7M2QM54</accession>
<dbReference type="AlphaFoldDB" id="A0A7M2QM54"/>
<name>A0A7M2QM54_9ZZZZ</name>
<sequence length="96" mass="10530">MNTLIAFGAGHNGSVREAEVTNNTARIVRGDWVACRDPQAAPNTKIAAKNYDEEFSVREFLASNGKTYLIAEHQVSVPDAEIQKRVDILISLKSLS</sequence>
<dbReference type="EMBL" id="MT993629">
    <property type="protein sequence ID" value="QOV05664.1"/>
    <property type="molecule type" value="Genomic_DNA"/>
</dbReference>